<keyword evidence="3" id="KW-1185">Reference proteome</keyword>
<feature type="region of interest" description="Disordered" evidence="1">
    <location>
        <begin position="16"/>
        <end position="59"/>
    </location>
</feature>
<name>A0A2H3CDP7_ARMGA</name>
<dbReference type="EMBL" id="KZ293733">
    <property type="protein sequence ID" value="PBK81209.1"/>
    <property type="molecule type" value="Genomic_DNA"/>
</dbReference>
<sequence>MRMPCKVAFPSLISPSTPKLPHLSLPQRLTSKRPRLPPALSSRKFQRPNSLTGPPPAFLSPSLPKVISRTCRPSAVQIKEPRPLHVGISAKC</sequence>
<evidence type="ECO:0000313" key="2">
    <source>
        <dbReference type="EMBL" id="PBK81209.1"/>
    </source>
</evidence>
<dbReference type="AlphaFoldDB" id="A0A2H3CDP7"/>
<proteinExistence type="predicted"/>
<reference evidence="3" key="1">
    <citation type="journal article" date="2017" name="Nat. Ecol. Evol.">
        <title>Genome expansion and lineage-specific genetic innovations in the forest pathogenic fungi Armillaria.</title>
        <authorList>
            <person name="Sipos G."/>
            <person name="Prasanna A.N."/>
            <person name="Walter M.C."/>
            <person name="O'Connor E."/>
            <person name="Balint B."/>
            <person name="Krizsan K."/>
            <person name="Kiss B."/>
            <person name="Hess J."/>
            <person name="Varga T."/>
            <person name="Slot J."/>
            <person name="Riley R."/>
            <person name="Boka B."/>
            <person name="Rigling D."/>
            <person name="Barry K."/>
            <person name="Lee J."/>
            <person name="Mihaltcheva S."/>
            <person name="LaButti K."/>
            <person name="Lipzen A."/>
            <person name="Waldron R."/>
            <person name="Moloney N.M."/>
            <person name="Sperisen C."/>
            <person name="Kredics L."/>
            <person name="Vagvoelgyi C."/>
            <person name="Patrignani A."/>
            <person name="Fitzpatrick D."/>
            <person name="Nagy I."/>
            <person name="Doyle S."/>
            <person name="Anderson J.B."/>
            <person name="Grigoriev I.V."/>
            <person name="Gueldener U."/>
            <person name="Muensterkoetter M."/>
            <person name="Nagy L.G."/>
        </authorList>
    </citation>
    <scope>NUCLEOTIDE SEQUENCE [LARGE SCALE GENOMIC DNA]</scope>
    <source>
        <strain evidence="3">Ar21-2</strain>
    </source>
</reference>
<dbReference type="Proteomes" id="UP000217790">
    <property type="component" value="Unassembled WGS sequence"/>
</dbReference>
<organism evidence="2 3">
    <name type="scientific">Armillaria gallica</name>
    <name type="common">Bulbous honey fungus</name>
    <name type="synonym">Armillaria bulbosa</name>
    <dbReference type="NCBI Taxonomy" id="47427"/>
    <lineage>
        <taxon>Eukaryota</taxon>
        <taxon>Fungi</taxon>
        <taxon>Dikarya</taxon>
        <taxon>Basidiomycota</taxon>
        <taxon>Agaricomycotina</taxon>
        <taxon>Agaricomycetes</taxon>
        <taxon>Agaricomycetidae</taxon>
        <taxon>Agaricales</taxon>
        <taxon>Marasmiineae</taxon>
        <taxon>Physalacriaceae</taxon>
        <taxon>Armillaria</taxon>
    </lineage>
</organism>
<gene>
    <name evidence="2" type="ORF">ARMGADRAFT_813160</name>
</gene>
<evidence type="ECO:0000256" key="1">
    <source>
        <dbReference type="SAM" id="MobiDB-lite"/>
    </source>
</evidence>
<evidence type="ECO:0000313" key="3">
    <source>
        <dbReference type="Proteomes" id="UP000217790"/>
    </source>
</evidence>
<dbReference type="InParanoid" id="A0A2H3CDP7"/>
<protein>
    <submittedName>
        <fullName evidence="2">Uncharacterized protein</fullName>
    </submittedName>
</protein>
<accession>A0A2H3CDP7</accession>